<protein>
    <submittedName>
        <fullName evidence="2">DAK2 domain-containing protein</fullName>
    </submittedName>
</protein>
<gene>
    <name evidence="2" type="ORF">GHK86_21795</name>
</gene>
<dbReference type="PANTHER" id="PTHR33434">
    <property type="entry name" value="DEGV DOMAIN-CONTAINING PROTEIN DR_1986-RELATED"/>
    <property type="match status" value="1"/>
</dbReference>
<evidence type="ECO:0000313" key="3">
    <source>
        <dbReference type="Proteomes" id="UP000437736"/>
    </source>
</evidence>
<sequence>MTAYRDALREHQERINRLNVFPVPDGDTGTNMALTLQSVVEGLPVGPDADLAAVAQAISHGSLMGARGNSGVILSQILRGLAEAVRDSLAVDGRTLADGLGRAAAGAYKAVQKPVEGTILSVVRAAAESVAGSDAGLLEVAERARSAA</sequence>
<reference evidence="2 3" key="1">
    <citation type="submission" date="2019-11" db="EMBL/GenBank/DDBJ databases">
        <title>Acidiferrimicrobium australis gen. nov., sp. nov., an acidophilic and obligately heterotrophic, member of the Actinobacteria that catalyses dissimilatory oxido- reduction of iron isolated from metal-rich acidic water in Chile.</title>
        <authorList>
            <person name="Gonzalez D."/>
            <person name="Huber K."/>
            <person name="Hedrich S."/>
            <person name="Rojas-Villalobos C."/>
            <person name="Quatrini R."/>
            <person name="Dinamarca M.A."/>
            <person name="Schwarz A."/>
            <person name="Canales C."/>
            <person name="Nancucheo I."/>
        </authorList>
    </citation>
    <scope>NUCLEOTIDE SEQUENCE [LARGE SCALE GENOMIC DNA]</scope>
    <source>
        <strain evidence="2 3">USS-CCA1</strain>
    </source>
</reference>
<comment type="caution">
    <text evidence="2">The sequence shown here is derived from an EMBL/GenBank/DDBJ whole genome shotgun (WGS) entry which is preliminary data.</text>
</comment>
<dbReference type="InterPro" id="IPR036117">
    <property type="entry name" value="DhaL_dom_sf"/>
</dbReference>
<dbReference type="Proteomes" id="UP000437736">
    <property type="component" value="Unassembled WGS sequence"/>
</dbReference>
<dbReference type="Pfam" id="PF02734">
    <property type="entry name" value="Dak2"/>
    <property type="match status" value="1"/>
</dbReference>
<proteinExistence type="predicted"/>
<evidence type="ECO:0000259" key="1">
    <source>
        <dbReference type="PROSITE" id="PS51480"/>
    </source>
</evidence>
<keyword evidence="3" id="KW-1185">Reference proteome</keyword>
<evidence type="ECO:0000313" key="2">
    <source>
        <dbReference type="EMBL" id="MST35351.1"/>
    </source>
</evidence>
<dbReference type="InterPro" id="IPR050270">
    <property type="entry name" value="DegV_domain_contain"/>
</dbReference>
<dbReference type="Gene3D" id="1.25.40.340">
    <property type="match status" value="1"/>
</dbReference>
<organism evidence="2 3">
    <name type="scientific">Acidiferrimicrobium australe</name>
    <dbReference type="NCBI Taxonomy" id="2664430"/>
    <lineage>
        <taxon>Bacteria</taxon>
        <taxon>Bacillati</taxon>
        <taxon>Actinomycetota</taxon>
        <taxon>Acidimicrobiia</taxon>
        <taxon>Acidimicrobiales</taxon>
        <taxon>Acidimicrobiaceae</taxon>
        <taxon>Acidiferrimicrobium</taxon>
    </lineage>
</organism>
<dbReference type="SMART" id="SM01120">
    <property type="entry name" value="Dak2"/>
    <property type="match status" value="1"/>
</dbReference>
<name>A0ABW9R197_9ACTN</name>
<dbReference type="InterPro" id="IPR004007">
    <property type="entry name" value="DhaL_dom"/>
</dbReference>
<dbReference type="PROSITE" id="PS51480">
    <property type="entry name" value="DHAL"/>
    <property type="match status" value="1"/>
</dbReference>
<accession>A0ABW9R197</accession>
<dbReference type="SUPFAM" id="SSF101473">
    <property type="entry name" value="DhaL-like"/>
    <property type="match status" value="1"/>
</dbReference>
<feature type="domain" description="DhaL" evidence="1">
    <location>
        <begin position="1"/>
        <end position="148"/>
    </location>
</feature>
<feature type="non-terminal residue" evidence="2">
    <location>
        <position position="148"/>
    </location>
</feature>
<dbReference type="PANTHER" id="PTHR33434:SF4">
    <property type="entry name" value="PHOSPHATASE PROTEIN"/>
    <property type="match status" value="1"/>
</dbReference>
<dbReference type="EMBL" id="WJHE01001654">
    <property type="protein sequence ID" value="MST35351.1"/>
    <property type="molecule type" value="Genomic_DNA"/>
</dbReference>